<accession>Q5ATK7</accession>
<dbReference type="InterPro" id="IPR016181">
    <property type="entry name" value="Acyl_CoA_acyltransferase"/>
</dbReference>
<feature type="domain" description="N-acetyltransferase" evidence="1">
    <location>
        <begin position="211"/>
        <end position="288"/>
    </location>
</feature>
<keyword evidence="3" id="KW-1185">Reference proteome</keyword>
<dbReference type="KEGG" id="ani:ANIA_08373"/>
<organism evidence="2 3">
    <name type="scientific">Emericella nidulans (strain FGSC A4 / ATCC 38163 / CBS 112.46 / NRRL 194 / M139)</name>
    <name type="common">Aspergillus nidulans</name>
    <dbReference type="NCBI Taxonomy" id="227321"/>
    <lineage>
        <taxon>Eukaryota</taxon>
        <taxon>Fungi</taxon>
        <taxon>Dikarya</taxon>
        <taxon>Ascomycota</taxon>
        <taxon>Pezizomycotina</taxon>
        <taxon>Eurotiomycetes</taxon>
        <taxon>Eurotiomycetidae</taxon>
        <taxon>Eurotiales</taxon>
        <taxon>Aspergillaceae</taxon>
        <taxon>Aspergillus</taxon>
        <taxon>Aspergillus subgen. Nidulantes</taxon>
    </lineage>
</organism>
<accession>C8VE69</accession>
<dbReference type="HOGENOM" id="CLU_060131_5_0_1"/>
<dbReference type="SUPFAM" id="SSF55729">
    <property type="entry name" value="Acyl-CoA N-acyltransferases (Nat)"/>
    <property type="match status" value="1"/>
</dbReference>
<dbReference type="RefSeq" id="XP_681642.1">
    <property type="nucleotide sequence ID" value="XM_676550.1"/>
</dbReference>
<dbReference type="GO" id="GO:0016747">
    <property type="term" value="F:acyltransferase activity, transferring groups other than amino-acyl groups"/>
    <property type="evidence" value="ECO:0007669"/>
    <property type="project" value="InterPro"/>
</dbReference>
<dbReference type="EMBL" id="BN001305">
    <property type="protein sequence ID" value="CBF80408.1"/>
    <property type="molecule type" value="Genomic_DNA"/>
</dbReference>
<evidence type="ECO:0000259" key="1">
    <source>
        <dbReference type="PROSITE" id="PS51186"/>
    </source>
</evidence>
<sequence>MDTVSESQDFHHVWFQNDQSIPFATYNINLPSQPKQVVGIPTLTSLIIPSTITHTLQHRSTAMAGWKIEQCTVADAAALARNNMAAFWEDPTWIALWPKDITLDFLIEQSTKRQARNLLRSREVTRHEKAVDPTTGAVVGYARWILPRGHAIAADGKPVWTEAQVPEVSEEERKHYEDLAASAWWNPQEGMDEIDAKNEVVMERILSERPYITVHPENQGKGIGTALVQSGIRHAEQLRLPIFILAFKAGRSIYERLGFREVDRVIQDDTKYGGEGEYSAYFMVYGVPTKPRSRQE</sequence>
<dbReference type="Gene3D" id="3.40.630.30">
    <property type="match status" value="1"/>
</dbReference>
<dbReference type="PROSITE" id="PS51186">
    <property type="entry name" value="GNAT"/>
    <property type="match status" value="1"/>
</dbReference>
<reference evidence="3" key="2">
    <citation type="journal article" date="2009" name="Fungal Genet. Biol.">
        <title>The 2008 update of the Aspergillus nidulans genome annotation: a community effort.</title>
        <authorList>
            <person name="Wortman J.R."/>
            <person name="Gilsenan J.M."/>
            <person name="Joardar V."/>
            <person name="Deegan J."/>
            <person name="Clutterbuck J."/>
            <person name="Andersen M.R."/>
            <person name="Archer D."/>
            <person name="Bencina M."/>
            <person name="Braus G."/>
            <person name="Coutinho P."/>
            <person name="von Dohren H."/>
            <person name="Doonan J."/>
            <person name="Driessen A.J."/>
            <person name="Durek P."/>
            <person name="Espeso E."/>
            <person name="Fekete E."/>
            <person name="Flipphi M."/>
            <person name="Estrada C.G."/>
            <person name="Geysens S."/>
            <person name="Goldman G."/>
            <person name="de Groot P.W."/>
            <person name="Hansen K."/>
            <person name="Harris S.D."/>
            <person name="Heinekamp T."/>
            <person name="Helmstaedt K."/>
            <person name="Henrissat B."/>
            <person name="Hofmann G."/>
            <person name="Homan T."/>
            <person name="Horio T."/>
            <person name="Horiuchi H."/>
            <person name="James S."/>
            <person name="Jones M."/>
            <person name="Karaffa L."/>
            <person name="Karanyi Z."/>
            <person name="Kato M."/>
            <person name="Keller N."/>
            <person name="Kelly D.E."/>
            <person name="Kiel J.A."/>
            <person name="Kim J.M."/>
            <person name="van der Klei I.J."/>
            <person name="Klis F.M."/>
            <person name="Kovalchuk A."/>
            <person name="Krasevec N."/>
            <person name="Kubicek C.P."/>
            <person name="Liu B."/>
            <person name="Maccabe A."/>
            <person name="Meyer V."/>
            <person name="Mirabito P."/>
            <person name="Miskei M."/>
            <person name="Mos M."/>
            <person name="Mullins J."/>
            <person name="Nelson D.R."/>
            <person name="Nielsen J."/>
            <person name="Oakley B.R."/>
            <person name="Osmani S.A."/>
            <person name="Pakula T."/>
            <person name="Paszewski A."/>
            <person name="Paulsen I."/>
            <person name="Pilsyk S."/>
            <person name="Pocsi I."/>
            <person name="Punt P.J."/>
            <person name="Ram A.F."/>
            <person name="Ren Q."/>
            <person name="Robellet X."/>
            <person name="Robson G."/>
            <person name="Seiboth B."/>
            <person name="van Solingen P."/>
            <person name="Specht T."/>
            <person name="Sun J."/>
            <person name="Taheri-Talesh N."/>
            <person name="Takeshita N."/>
            <person name="Ussery D."/>
            <person name="vanKuyk P.A."/>
            <person name="Visser H."/>
            <person name="van de Vondervoort P.J."/>
            <person name="de Vries R.P."/>
            <person name="Walton J."/>
            <person name="Xiang X."/>
            <person name="Xiong Y."/>
            <person name="Zeng A.P."/>
            <person name="Brandt B.W."/>
            <person name="Cornell M.J."/>
            <person name="van den Hondel C.A."/>
            <person name="Visser J."/>
            <person name="Oliver S.G."/>
            <person name="Turner G."/>
        </authorList>
    </citation>
    <scope>GENOME REANNOTATION</scope>
    <source>
        <strain evidence="3">FGSC A4 / ATCC 38163 / CBS 112.46 / NRRL 194 / M139</strain>
    </source>
</reference>
<proteinExistence type="predicted"/>
<dbReference type="InterPro" id="IPR052523">
    <property type="entry name" value="Trichothecene_AcTrans"/>
</dbReference>
<evidence type="ECO:0000313" key="2">
    <source>
        <dbReference type="EMBL" id="CBF80408.1"/>
    </source>
</evidence>
<dbReference type="OMA" id="MAAFWED"/>
<dbReference type="eggNOG" id="ENOG502SPBG">
    <property type="taxonomic scope" value="Eukaryota"/>
</dbReference>
<dbReference type="AlphaFoldDB" id="Q5ATK7"/>
<gene>
    <name evidence="2" type="ORF">ANIA_08373</name>
</gene>
<dbReference type="CDD" id="cd04301">
    <property type="entry name" value="NAT_SF"/>
    <property type="match status" value="1"/>
</dbReference>
<dbReference type="InterPro" id="IPR000182">
    <property type="entry name" value="GNAT_dom"/>
</dbReference>
<dbReference type="PANTHER" id="PTHR42791:SF2">
    <property type="entry name" value="N-ACETYLTRANSFERASE DOMAIN-CONTAINING PROTEIN"/>
    <property type="match status" value="1"/>
</dbReference>
<protein>
    <recommendedName>
        <fullName evidence="1">N-acetyltransferase domain-containing protein</fullName>
    </recommendedName>
</protein>
<dbReference type="GeneID" id="2868766"/>
<evidence type="ECO:0000313" key="3">
    <source>
        <dbReference type="Proteomes" id="UP000000560"/>
    </source>
</evidence>
<dbReference type="OrthoDB" id="61113at2759"/>
<dbReference type="Pfam" id="PF13508">
    <property type="entry name" value="Acetyltransf_7"/>
    <property type="match status" value="1"/>
</dbReference>
<dbReference type="PANTHER" id="PTHR42791">
    <property type="entry name" value="GNAT FAMILY ACETYLTRANSFERASE"/>
    <property type="match status" value="1"/>
</dbReference>
<reference evidence="3" key="1">
    <citation type="journal article" date="2005" name="Nature">
        <title>Sequencing of Aspergillus nidulans and comparative analysis with A. fumigatus and A. oryzae.</title>
        <authorList>
            <person name="Galagan J.E."/>
            <person name="Calvo S.E."/>
            <person name="Cuomo C."/>
            <person name="Ma L.J."/>
            <person name="Wortman J.R."/>
            <person name="Batzoglou S."/>
            <person name="Lee S.I."/>
            <person name="Basturkmen M."/>
            <person name="Spevak C.C."/>
            <person name="Clutterbuck J."/>
            <person name="Kapitonov V."/>
            <person name="Jurka J."/>
            <person name="Scazzocchio C."/>
            <person name="Farman M."/>
            <person name="Butler J."/>
            <person name="Purcell S."/>
            <person name="Harris S."/>
            <person name="Braus G.H."/>
            <person name="Draht O."/>
            <person name="Busch S."/>
            <person name="D'Enfert C."/>
            <person name="Bouchier C."/>
            <person name="Goldman G.H."/>
            <person name="Bell-Pedersen D."/>
            <person name="Griffiths-Jones S."/>
            <person name="Doonan J.H."/>
            <person name="Yu J."/>
            <person name="Vienken K."/>
            <person name="Pain A."/>
            <person name="Freitag M."/>
            <person name="Selker E.U."/>
            <person name="Archer D.B."/>
            <person name="Penalva M.A."/>
            <person name="Oakley B.R."/>
            <person name="Momany M."/>
            <person name="Tanaka T."/>
            <person name="Kumagai T."/>
            <person name="Asai K."/>
            <person name="Machida M."/>
            <person name="Nierman W.C."/>
            <person name="Denning D.W."/>
            <person name="Caddick M."/>
            <person name="Hynes M."/>
            <person name="Paoletti M."/>
            <person name="Fischer R."/>
            <person name="Miller B."/>
            <person name="Dyer P."/>
            <person name="Sachs M.S."/>
            <person name="Osmani S.A."/>
            <person name="Birren B.W."/>
        </authorList>
    </citation>
    <scope>NUCLEOTIDE SEQUENCE [LARGE SCALE GENOMIC DNA]</scope>
    <source>
        <strain evidence="3">FGSC A4 / ATCC 38163 / CBS 112.46 / NRRL 194 / M139</strain>
    </source>
</reference>
<name>Q5ATK7_EMENI</name>
<dbReference type="InParanoid" id="Q5ATK7"/>
<dbReference type="Proteomes" id="UP000000560">
    <property type="component" value="Chromosome V"/>
</dbReference>